<proteinExistence type="predicted"/>
<dbReference type="Proteomes" id="UP001066276">
    <property type="component" value="Chromosome 4_2"/>
</dbReference>
<name>A0AAV7SAK5_PLEWA</name>
<organism evidence="1 2">
    <name type="scientific">Pleurodeles waltl</name>
    <name type="common">Iberian ribbed newt</name>
    <dbReference type="NCBI Taxonomy" id="8319"/>
    <lineage>
        <taxon>Eukaryota</taxon>
        <taxon>Metazoa</taxon>
        <taxon>Chordata</taxon>
        <taxon>Craniata</taxon>
        <taxon>Vertebrata</taxon>
        <taxon>Euteleostomi</taxon>
        <taxon>Amphibia</taxon>
        <taxon>Batrachia</taxon>
        <taxon>Caudata</taxon>
        <taxon>Salamandroidea</taxon>
        <taxon>Salamandridae</taxon>
        <taxon>Pleurodelinae</taxon>
        <taxon>Pleurodeles</taxon>
    </lineage>
</organism>
<evidence type="ECO:0000313" key="2">
    <source>
        <dbReference type="Proteomes" id="UP001066276"/>
    </source>
</evidence>
<comment type="caution">
    <text evidence="1">The sequence shown here is derived from an EMBL/GenBank/DDBJ whole genome shotgun (WGS) entry which is preliminary data.</text>
</comment>
<gene>
    <name evidence="1" type="ORF">NDU88_002317</name>
</gene>
<evidence type="ECO:0000313" key="1">
    <source>
        <dbReference type="EMBL" id="KAJ1161836.1"/>
    </source>
</evidence>
<dbReference type="EMBL" id="JANPWB010000008">
    <property type="protein sequence ID" value="KAJ1161836.1"/>
    <property type="molecule type" value="Genomic_DNA"/>
</dbReference>
<accession>A0AAV7SAK5</accession>
<keyword evidence="2" id="KW-1185">Reference proteome</keyword>
<sequence length="268" mass="28422">MLLRLGLPDPRPEEDMRRAAVKEKNRGPTEALFAAVPARSAWSSCPATRGPGGRETVTDPLGAGVEGPLWELLVTPWMPTKGRQRAKSRGRGQAVPQVGRHSVRLFPAGDLKVVIILYSSSPTTKYRLGLSRRAGGGHRLPSSAVRVLGAAPACSDLLHGSGRVVGACRPQPYLLASSVGATGVSSAGRGPYYFYRTFPASSPCSGTWGSSVATSACRVEAALSCTGGSGRRLDRAEGPYLCWSLGASRRWRPLLFSLPRPSDWDPGA</sequence>
<protein>
    <submittedName>
        <fullName evidence="1">Uncharacterized protein</fullName>
    </submittedName>
</protein>
<reference evidence="1" key="1">
    <citation type="journal article" date="2022" name="bioRxiv">
        <title>Sequencing and chromosome-scale assembly of the giantPleurodeles waltlgenome.</title>
        <authorList>
            <person name="Brown T."/>
            <person name="Elewa A."/>
            <person name="Iarovenko S."/>
            <person name="Subramanian E."/>
            <person name="Araus A.J."/>
            <person name="Petzold A."/>
            <person name="Susuki M."/>
            <person name="Suzuki K.-i.T."/>
            <person name="Hayashi T."/>
            <person name="Toyoda A."/>
            <person name="Oliveira C."/>
            <person name="Osipova E."/>
            <person name="Leigh N.D."/>
            <person name="Simon A."/>
            <person name="Yun M.H."/>
        </authorList>
    </citation>
    <scope>NUCLEOTIDE SEQUENCE</scope>
    <source>
        <strain evidence="1">20211129_DDA</strain>
        <tissue evidence="1">Liver</tissue>
    </source>
</reference>
<dbReference type="AlphaFoldDB" id="A0AAV7SAK5"/>